<comment type="caution">
    <text evidence="1">The sequence shown here is derived from an EMBL/GenBank/DDBJ whole genome shotgun (WGS) entry which is preliminary data.</text>
</comment>
<dbReference type="InterPro" id="IPR009783">
    <property type="entry name" value="DUF1348"/>
</dbReference>
<dbReference type="InterPro" id="IPR032710">
    <property type="entry name" value="NTF2-like_dom_sf"/>
</dbReference>
<dbReference type="STRING" id="87626.PTD2_05675"/>
<evidence type="ECO:0000313" key="2">
    <source>
        <dbReference type="Proteomes" id="UP000006201"/>
    </source>
</evidence>
<dbReference type="Gene3D" id="3.10.450.50">
    <property type="match status" value="1"/>
</dbReference>
<reference evidence="1 2" key="1">
    <citation type="submission" date="2006-02" db="EMBL/GenBank/DDBJ databases">
        <authorList>
            <person name="Moran M.A."/>
            <person name="Kjelleberg S."/>
            <person name="Egan S."/>
            <person name="Saunders N."/>
            <person name="Thomas T."/>
            <person name="Ferriera S."/>
            <person name="Johnson J."/>
            <person name="Kravitz S."/>
            <person name="Halpern A."/>
            <person name="Remington K."/>
            <person name="Beeson K."/>
            <person name="Tran B."/>
            <person name="Rogers Y.-H."/>
            <person name="Friedman R."/>
            <person name="Venter J.C."/>
        </authorList>
    </citation>
    <scope>NUCLEOTIDE SEQUENCE [LARGE SCALE GENOMIC DNA]</scope>
    <source>
        <strain evidence="1 2">D2</strain>
    </source>
</reference>
<gene>
    <name evidence="1" type="ORF">PTD2_05675</name>
</gene>
<dbReference type="OrthoDB" id="9787970at2"/>
<dbReference type="Proteomes" id="UP000006201">
    <property type="component" value="Unassembled WGS sequence"/>
</dbReference>
<dbReference type="PANTHER" id="PTHR31757:SF0">
    <property type="entry name" value="SLL0781 PROTEIN"/>
    <property type="match status" value="1"/>
</dbReference>
<evidence type="ECO:0008006" key="3">
    <source>
        <dbReference type="Google" id="ProtNLM"/>
    </source>
</evidence>
<accession>A4CDU3</accession>
<dbReference type="eggNOG" id="COG3558">
    <property type="taxonomic scope" value="Bacteria"/>
</dbReference>
<proteinExistence type="predicted"/>
<organism evidence="1 2">
    <name type="scientific">Pseudoalteromonas tunicata D2</name>
    <dbReference type="NCBI Taxonomy" id="87626"/>
    <lineage>
        <taxon>Bacteria</taxon>
        <taxon>Pseudomonadati</taxon>
        <taxon>Pseudomonadota</taxon>
        <taxon>Gammaproteobacteria</taxon>
        <taxon>Alteromonadales</taxon>
        <taxon>Pseudoalteromonadaceae</taxon>
        <taxon>Pseudoalteromonas</taxon>
    </lineage>
</organism>
<dbReference type="HOGENOM" id="CLU_112790_1_1_6"/>
<keyword evidence="2" id="KW-1185">Reference proteome</keyword>
<dbReference type="Pfam" id="PF07080">
    <property type="entry name" value="DUF1348"/>
    <property type="match status" value="1"/>
</dbReference>
<dbReference type="RefSeq" id="WP_009838998.1">
    <property type="nucleotide sequence ID" value="NZ_AAOH01000007.1"/>
</dbReference>
<dbReference type="EMBL" id="AAOH01000007">
    <property type="protein sequence ID" value="EAR27135.1"/>
    <property type="molecule type" value="Genomic_DNA"/>
</dbReference>
<name>A4CDU3_9GAMM</name>
<dbReference type="PANTHER" id="PTHR31757">
    <property type="entry name" value="SLL0781 PROTEIN"/>
    <property type="match status" value="1"/>
</dbReference>
<protein>
    <recommendedName>
        <fullName evidence="3">DUF4440 domain-containing protein</fullName>
    </recommendedName>
</protein>
<evidence type="ECO:0000313" key="1">
    <source>
        <dbReference type="EMBL" id="EAR27135.1"/>
    </source>
</evidence>
<sequence>MKQALIPPFDLTSAAAKVQRAEDLWNEQNPSKVALAYSEDSQWRNRDHFVTGRLEIELFLTKKWQKERHYRLQKKLFCFADNRIAVDFQYEYQAEDGQWHRAYGLEHWQFDSAGLMTHREASINEIQIAVTDRTLF</sequence>
<dbReference type="AlphaFoldDB" id="A4CDU3"/>
<dbReference type="SUPFAM" id="SSF54427">
    <property type="entry name" value="NTF2-like"/>
    <property type="match status" value="1"/>
</dbReference>